<dbReference type="GO" id="GO:0030170">
    <property type="term" value="F:pyridoxal phosphate binding"/>
    <property type="evidence" value="ECO:0007669"/>
    <property type="project" value="InterPro"/>
</dbReference>
<evidence type="ECO:0000313" key="16">
    <source>
        <dbReference type="Proteomes" id="UP000268007"/>
    </source>
</evidence>
<feature type="compositionally biased region" description="Low complexity" evidence="13">
    <location>
        <begin position="1"/>
        <end position="21"/>
    </location>
</feature>
<dbReference type="AlphaFoldDB" id="A0A495J5E8"/>
<keyword evidence="8 12" id="KW-0808">Transferase</keyword>
<gene>
    <name evidence="12" type="primary">hisC</name>
    <name evidence="15" type="ORF">BDD43_4057</name>
</gene>
<dbReference type="EMBL" id="RBKU01000001">
    <property type="protein sequence ID" value="RKR83842.1"/>
    <property type="molecule type" value="Genomic_DNA"/>
</dbReference>
<keyword evidence="16" id="KW-1185">Reference proteome</keyword>
<dbReference type="EC" id="2.6.1.9" evidence="12"/>
<reference evidence="15 16" key="1">
    <citation type="submission" date="2018-10" db="EMBL/GenBank/DDBJ databases">
        <title>Genomic Encyclopedia of Archaeal and Bacterial Type Strains, Phase II (KMG-II): from individual species to whole genera.</title>
        <authorList>
            <person name="Goeker M."/>
        </authorList>
    </citation>
    <scope>NUCLEOTIDE SEQUENCE [LARGE SCALE GENOMIC DNA]</scope>
    <source>
        <strain evidence="15 16">DSM 18602</strain>
    </source>
</reference>
<keyword evidence="10 12" id="KW-0368">Histidine biosynthesis</keyword>
<evidence type="ECO:0000256" key="9">
    <source>
        <dbReference type="ARBA" id="ARBA00022898"/>
    </source>
</evidence>
<evidence type="ECO:0000256" key="4">
    <source>
        <dbReference type="ARBA" id="ARBA00007970"/>
    </source>
</evidence>
<dbReference type="GO" id="GO:0000105">
    <property type="term" value="P:L-histidine biosynthetic process"/>
    <property type="evidence" value="ECO:0007669"/>
    <property type="project" value="UniProtKB-UniRule"/>
</dbReference>
<dbReference type="PROSITE" id="PS00599">
    <property type="entry name" value="AA_TRANSFER_CLASS_2"/>
    <property type="match status" value="1"/>
</dbReference>
<dbReference type="InterPro" id="IPR015421">
    <property type="entry name" value="PyrdxlP-dep_Trfase_major"/>
</dbReference>
<evidence type="ECO:0000256" key="10">
    <source>
        <dbReference type="ARBA" id="ARBA00023102"/>
    </source>
</evidence>
<evidence type="ECO:0000256" key="3">
    <source>
        <dbReference type="ARBA" id="ARBA00005189"/>
    </source>
</evidence>
<name>A0A495J5E8_9SPHI</name>
<keyword evidence="6 12" id="KW-0032">Aminotransferase</keyword>
<sequence length="372" mass="41653">MTQDISNNESSSSSNLANQNSPFRGLGGLLRENIRNLTPYSSARDEFQGEASVYLDANENAFGSPLTEQYHRYPDPMQYAVKKRLMEIKGVPTRNIFLGNGSDEAIDILFRSFCNPGVDNVIIVPPTYGMYQVSANINDVEARKVNLTPDYQLNMEGIAQAIDEHTKMIFICSPNNPTGNSINRTDVETLLANFNGLVIVDEAYINFSRQKTFIQELTEYANLVVLQTLSKAWGLAGLRLGMAFASEEVIEVMNRVKPPYNVNEATQQLVLEALQNVDQVNSWIKQTLAERDKLVLWLKQFDFVLDIYPSDANFILVKTTDAKAIYNHLVGQGIIVRDRSKVELCEGCLRITVGTPEENITLINTLKTINLG</sequence>
<dbReference type="PANTHER" id="PTHR42885">
    <property type="entry name" value="HISTIDINOL-PHOSPHATE AMINOTRANSFERASE-RELATED"/>
    <property type="match status" value="1"/>
</dbReference>
<dbReference type="NCBIfam" id="TIGR01141">
    <property type="entry name" value="hisC"/>
    <property type="match status" value="1"/>
</dbReference>
<comment type="pathway">
    <text evidence="3">Lipid metabolism.</text>
</comment>
<dbReference type="CDD" id="cd00609">
    <property type="entry name" value="AAT_like"/>
    <property type="match status" value="1"/>
</dbReference>
<dbReference type="InterPro" id="IPR004839">
    <property type="entry name" value="Aminotransferase_I/II_large"/>
</dbReference>
<comment type="pathway">
    <text evidence="2 12">Amino-acid biosynthesis; L-histidine biosynthesis; L-histidine from 5-phospho-alpha-D-ribose 1-diphosphate: step 7/9.</text>
</comment>
<dbReference type="GO" id="GO:0004400">
    <property type="term" value="F:histidinol-phosphate transaminase activity"/>
    <property type="evidence" value="ECO:0007669"/>
    <property type="project" value="UniProtKB-UniRule"/>
</dbReference>
<dbReference type="InterPro" id="IPR001917">
    <property type="entry name" value="Aminotrans_II_pyridoxalP_BS"/>
</dbReference>
<dbReference type="InterPro" id="IPR015424">
    <property type="entry name" value="PyrdxlP-dep_Trfase"/>
</dbReference>
<accession>A0A495J5E8</accession>
<keyword evidence="7 12" id="KW-0028">Amino-acid biosynthesis</keyword>
<comment type="similarity">
    <text evidence="4 12">Belongs to the class-II pyridoxal-phosphate-dependent aminotransferase family. Histidinol-phosphate aminotransferase subfamily.</text>
</comment>
<evidence type="ECO:0000256" key="6">
    <source>
        <dbReference type="ARBA" id="ARBA00022576"/>
    </source>
</evidence>
<evidence type="ECO:0000256" key="8">
    <source>
        <dbReference type="ARBA" id="ARBA00022679"/>
    </source>
</evidence>
<evidence type="ECO:0000256" key="13">
    <source>
        <dbReference type="SAM" id="MobiDB-lite"/>
    </source>
</evidence>
<evidence type="ECO:0000256" key="2">
    <source>
        <dbReference type="ARBA" id="ARBA00005011"/>
    </source>
</evidence>
<comment type="caution">
    <text evidence="15">The sequence shown here is derived from an EMBL/GenBank/DDBJ whole genome shotgun (WGS) entry which is preliminary data.</text>
</comment>
<organism evidence="15 16">
    <name type="scientific">Mucilaginibacter gracilis</name>
    <dbReference type="NCBI Taxonomy" id="423350"/>
    <lineage>
        <taxon>Bacteria</taxon>
        <taxon>Pseudomonadati</taxon>
        <taxon>Bacteroidota</taxon>
        <taxon>Sphingobacteriia</taxon>
        <taxon>Sphingobacteriales</taxon>
        <taxon>Sphingobacteriaceae</taxon>
        <taxon>Mucilaginibacter</taxon>
    </lineage>
</organism>
<dbReference type="RefSeq" id="WP_121199296.1">
    <property type="nucleotide sequence ID" value="NZ_RBKU01000001.1"/>
</dbReference>
<evidence type="ECO:0000256" key="5">
    <source>
        <dbReference type="ARBA" id="ARBA00011738"/>
    </source>
</evidence>
<dbReference type="PANTHER" id="PTHR42885:SF2">
    <property type="entry name" value="HISTIDINOL-PHOSPHATE AMINOTRANSFERASE"/>
    <property type="match status" value="1"/>
</dbReference>
<feature type="modified residue" description="N6-(pyridoxal phosphate)lysine" evidence="12">
    <location>
        <position position="231"/>
    </location>
</feature>
<dbReference type="Gene3D" id="3.40.640.10">
    <property type="entry name" value="Type I PLP-dependent aspartate aminotransferase-like (Major domain)"/>
    <property type="match status" value="1"/>
</dbReference>
<dbReference type="UniPathway" id="UPA00031">
    <property type="reaction ID" value="UER00012"/>
</dbReference>
<comment type="catalytic activity">
    <reaction evidence="11 12">
        <text>L-histidinol phosphate + 2-oxoglutarate = 3-(imidazol-4-yl)-2-oxopropyl phosphate + L-glutamate</text>
        <dbReference type="Rhea" id="RHEA:23744"/>
        <dbReference type="ChEBI" id="CHEBI:16810"/>
        <dbReference type="ChEBI" id="CHEBI:29985"/>
        <dbReference type="ChEBI" id="CHEBI:57766"/>
        <dbReference type="ChEBI" id="CHEBI:57980"/>
        <dbReference type="EC" id="2.6.1.9"/>
    </reaction>
</comment>
<evidence type="ECO:0000256" key="7">
    <source>
        <dbReference type="ARBA" id="ARBA00022605"/>
    </source>
</evidence>
<dbReference type="Proteomes" id="UP000268007">
    <property type="component" value="Unassembled WGS sequence"/>
</dbReference>
<dbReference type="HAMAP" id="MF_01023">
    <property type="entry name" value="HisC_aminotrans_2"/>
    <property type="match status" value="1"/>
</dbReference>
<dbReference type="Pfam" id="PF00155">
    <property type="entry name" value="Aminotran_1_2"/>
    <property type="match status" value="1"/>
</dbReference>
<proteinExistence type="inferred from homology"/>
<comment type="subunit">
    <text evidence="5 12">Homodimer.</text>
</comment>
<evidence type="ECO:0000256" key="11">
    <source>
        <dbReference type="ARBA" id="ARBA00047481"/>
    </source>
</evidence>
<dbReference type="InterPro" id="IPR005861">
    <property type="entry name" value="HisP_aminotrans"/>
</dbReference>
<dbReference type="InterPro" id="IPR015422">
    <property type="entry name" value="PyrdxlP-dep_Trfase_small"/>
</dbReference>
<protein>
    <recommendedName>
        <fullName evidence="12">Histidinol-phosphate aminotransferase</fullName>
        <ecNumber evidence="12">2.6.1.9</ecNumber>
    </recommendedName>
    <alternativeName>
        <fullName evidence="12">Imidazole acetol-phosphate transaminase</fullName>
    </alternativeName>
</protein>
<evidence type="ECO:0000256" key="1">
    <source>
        <dbReference type="ARBA" id="ARBA00001933"/>
    </source>
</evidence>
<evidence type="ECO:0000259" key="14">
    <source>
        <dbReference type="Pfam" id="PF00155"/>
    </source>
</evidence>
<comment type="cofactor">
    <cofactor evidence="1 12">
        <name>pyridoxal 5'-phosphate</name>
        <dbReference type="ChEBI" id="CHEBI:597326"/>
    </cofactor>
</comment>
<dbReference type="OrthoDB" id="9813612at2"/>
<dbReference type="SUPFAM" id="SSF53383">
    <property type="entry name" value="PLP-dependent transferases"/>
    <property type="match status" value="1"/>
</dbReference>
<dbReference type="Gene3D" id="3.90.1150.10">
    <property type="entry name" value="Aspartate Aminotransferase, domain 1"/>
    <property type="match status" value="1"/>
</dbReference>
<feature type="domain" description="Aminotransferase class I/classII large" evidence="14">
    <location>
        <begin position="67"/>
        <end position="362"/>
    </location>
</feature>
<feature type="region of interest" description="Disordered" evidence="13">
    <location>
        <begin position="1"/>
        <end position="22"/>
    </location>
</feature>
<evidence type="ECO:0000256" key="12">
    <source>
        <dbReference type="HAMAP-Rule" id="MF_01023"/>
    </source>
</evidence>
<evidence type="ECO:0000313" key="15">
    <source>
        <dbReference type="EMBL" id="RKR83842.1"/>
    </source>
</evidence>
<keyword evidence="9 12" id="KW-0663">Pyridoxal phosphate</keyword>